<dbReference type="PANTHER" id="PTHR37722">
    <property type="entry name" value="OS01G0167700 PROTEIN"/>
    <property type="match status" value="1"/>
</dbReference>
<dbReference type="PANTHER" id="PTHR37722:SF2">
    <property type="entry name" value="OS01G0167700 PROTEIN"/>
    <property type="match status" value="1"/>
</dbReference>
<feature type="region of interest" description="Disordered" evidence="1">
    <location>
        <begin position="334"/>
        <end position="417"/>
    </location>
</feature>
<evidence type="ECO:0000313" key="3">
    <source>
        <dbReference type="Proteomes" id="UP000585474"/>
    </source>
</evidence>
<dbReference type="Proteomes" id="UP000585474">
    <property type="component" value="Unassembled WGS sequence"/>
</dbReference>
<evidence type="ECO:0000313" key="2">
    <source>
        <dbReference type="EMBL" id="GFY99374.1"/>
    </source>
</evidence>
<feature type="region of interest" description="Disordered" evidence="1">
    <location>
        <begin position="166"/>
        <end position="192"/>
    </location>
</feature>
<feature type="region of interest" description="Disordered" evidence="1">
    <location>
        <begin position="122"/>
        <end position="151"/>
    </location>
</feature>
<keyword evidence="3" id="KW-1185">Reference proteome</keyword>
<gene>
    <name evidence="2" type="ORF">Acr_13g0007750</name>
</gene>
<dbReference type="EMBL" id="BJWL01000013">
    <property type="protein sequence ID" value="GFY99374.1"/>
    <property type="molecule type" value="Genomic_DNA"/>
</dbReference>
<feature type="compositionally biased region" description="Basic and acidic residues" evidence="1">
    <location>
        <begin position="362"/>
        <end position="395"/>
    </location>
</feature>
<protein>
    <submittedName>
        <fullName evidence="2">Uncharacterized protein</fullName>
    </submittedName>
</protein>
<evidence type="ECO:0000256" key="1">
    <source>
        <dbReference type="SAM" id="MobiDB-lite"/>
    </source>
</evidence>
<dbReference type="OrthoDB" id="994901at2759"/>
<organism evidence="2 3">
    <name type="scientific">Actinidia rufa</name>
    <dbReference type="NCBI Taxonomy" id="165716"/>
    <lineage>
        <taxon>Eukaryota</taxon>
        <taxon>Viridiplantae</taxon>
        <taxon>Streptophyta</taxon>
        <taxon>Embryophyta</taxon>
        <taxon>Tracheophyta</taxon>
        <taxon>Spermatophyta</taxon>
        <taxon>Magnoliopsida</taxon>
        <taxon>eudicotyledons</taxon>
        <taxon>Gunneridae</taxon>
        <taxon>Pentapetalae</taxon>
        <taxon>asterids</taxon>
        <taxon>Ericales</taxon>
        <taxon>Actinidiaceae</taxon>
        <taxon>Actinidia</taxon>
    </lineage>
</organism>
<feature type="compositionally biased region" description="Polar residues" evidence="1">
    <location>
        <begin position="126"/>
        <end position="135"/>
    </location>
</feature>
<accession>A0A7J0FKZ1</accession>
<proteinExistence type="predicted"/>
<name>A0A7J0FKZ1_9ERIC</name>
<reference evidence="2 3" key="1">
    <citation type="submission" date="2019-07" db="EMBL/GenBank/DDBJ databases">
        <title>De Novo Assembly of kiwifruit Actinidia rufa.</title>
        <authorList>
            <person name="Sugita-Konishi S."/>
            <person name="Sato K."/>
            <person name="Mori E."/>
            <person name="Abe Y."/>
            <person name="Kisaki G."/>
            <person name="Hamano K."/>
            <person name="Suezawa K."/>
            <person name="Otani M."/>
            <person name="Fukuda T."/>
            <person name="Manabe T."/>
            <person name="Gomi K."/>
            <person name="Tabuchi M."/>
            <person name="Akimitsu K."/>
            <person name="Kataoka I."/>
        </authorList>
    </citation>
    <scope>NUCLEOTIDE SEQUENCE [LARGE SCALE GENOMIC DNA]</scope>
    <source>
        <strain evidence="3">cv. Fuchu</strain>
    </source>
</reference>
<feature type="compositionally biased region" description="Basic and acidic residues" evidence="1">
    <location>
        <begin position="402"/>
        <end position="417"/>
    </location>
</feature>
<comment type="caution">
    <text evidence="2">The sequence shown here is derived from an EMBL/GenBank/DDBJ whole genome shotgun (WGS) entry which is preliminary data.</text>
</comment>
<dbReference type="AlphaFoldDB" id="A0A7J0FKZ1"/>
<sequence>MIECIKPSAEHSNFLDENCDITWKNRPLNLDGNSAYHWNVGNHELSDFDIEGHYMKKIRVAEKATGRFNISEPPALYSKQRRSEGDHDFRTPYGTWYPTLERNCDFRDCNKPSSMVLLLRGKATKRSPSNSAARQNTRRHGGDIRNPVNRSSVENVYAKYRNYAQSDDRHERKRINGPGNFTKTWNPSSSNPNHFSNHIVPKNLGPEDSFLFEKGYISADRDLGFGSFCQTPGTKRRAPADAKLWIEDPFGSYLLPEVHSNVKSSFQRPKHDFLHEFSPPVSFSSEKLAFCRPHSQTNSYATPIFSTVGCGRCKPNLFVDSKVEDKLRDLFPAVGSQGDAEKTDALGSNDLSSENGEPLEESDSKDNCSDFKEAKDLTPELENEKATGSPEHAEETSSSVKIPEKFEHGTDEKECHNDAQVSLRQKNENTGFESFLISLMEDASLTDLGIEIDDSGPKERKLDNKVQTNSLDPSYDGMMLESFVLQLLCVQKVLKEPSGNHTVKKEERKWLMREGKFVGVMTFLQVVCYSVRKGTRKQKPQGK</sequence>